<dbReference type="GO" id="GO:0003676">
    <property type="term" value="F:nucleic acid binding"/>
    <property type="evidence" value="ECO:0007669"/>
    <property type="project" value="InterPro"/>
</dbReference>
<proteinExistence type="predicted"/>
<organism evidence="1">
    <name type="scientific">marine metagenome</name>
    <dbReference type="NCBI Taxonomy" id="408172"/>
    <lineage>
        <taxon>unclassified sequences</taxon>
        <taxon>metagenomes</taxon>
        <taxon>ecological metagenomes</taxon>
    </lineage>
</organism>
<dbReference type="AlphaFoldDB" id="A0A382ZN08"/>
<name>A0A382ZN08_9ZZZZ</name>
<dbReference type="Gene3D" id="3.30.420.10">
    <property type="entry name" value="Ribonuclease H-like superfamily/Ribonuclease H"/>
    <property type="match status" value="1"/>
</dbReference>
<dbReference type="SUPFAM" id="SSF53098">
    <property type="entry name" value="Ribonuclease H-like"/>
    <property type="match status" value="1"/>
</dbReference>
<feature type="non-terminal residue" evidence="1">
    <location>
        <position position="185"/>
    </location>
</feature>
<evidence type="ECO:0000313" key="1">
    <source>
        <dbReference type="EMBL" id="SVD96841.1"/>
    </source>
</evidence>
<accession>A0A382ZN08</accession>
<dbReference type="EMBL" id="UINC01185235">
    <property type="protein sequence ID" value="SVD96841.1"/>
    <property type="molecule type" value="Genomic_DNA"/>
</dbReference>
<dbReference type="InterPro" id="IPR012337">
    <property type="entry name" value="RNaseH-like_sf"/>
</dbReference>
<reference evidence="1" key="1">
    <citation type="submission" date="2018-05" db="EMBL/GenBank/DDBJ databases">
        <authorList>
            <person name="Lanie J.A."/>
            <person name="Ng W.-L."/>
            <person name="Kazmierczak K.M."/>
            <person name="Andrzejewski T.M."/>
            <person name="Davidsen T.M."/>
            <person name="Wayne K.J."/>
            <person name="Tettelin H."/>
            <person name="Glass J.I."/>
            <person name="Rusch D."/>
            <person name="Podicherti R."/>
            <person name="Tsui H.-C.T."/>
            <person name="Winkler M.E."/>
        </authorList>
    </citation>
    <scope>NUCLEOTIDE SEQUENCE</scope>
</reference>
<sequence>MDEVNILGLDPSLTSTGVCTNDNNCVAFHSYEEETARLTDIRDYVLGACSKENIKCVIMEGYSYGSRTRAHALGELGGVLKVAFDEAWIPFVIVPPTSRAKFATGRGNAGKAEVISAVSFRTNRSWSGKGIEDRIDAWVLREMGLQRLGQSQYEWPTENLKALDNIDWEPLLMMAGVEHGEPITA</sequence>
<dbReference type="InterPro" id="IPR036397">
    <property type="entry name" value="RNaseH_sf"/>
</dbReference>
<evidence type="ECO:0008006" key="2">
    <source>
        <dbReference type="Google" id="ProtNLM"/>
    </source>
</evidence>
<protein>
    <recommendedName>
        <fullName evidence="2">Holliday junction nuclease RuvC</fullName>
    </recommendedName>
</protein>
<gene>
    <name evidence="1" type="ORF">METZ01_LOCUS449695</name>
</gene>